<comment type="caution">
    <text evidence="2">The sequence shown here is derived from an EMBL/GenBank/DDBJ whole genome shotgun (WGS) entry which is preliminary data.</text>
</comment>
<dbReference type="PANTHER" id="PTHR42686:SF1">
    <property type="entry name" value="GH17980P-RELATED"/>
    <property type="match status" value="1"/>
</dbReference>
<organism evidence="2 3">
    <name type="scientific">Chitinophaga varians</name>
    <dbReference type="NCBI Taxonomy" id="2202339"/>
    <lineage>
        <taxon>Bacteria</taxon>
        <taxon>Pseudomonadati</taxon>
        <taxon>Bacteroidota</taxon>
        <taxon>Chitinophagia</taxon>
        <taxon>Chitinophagales</taxon>
        <taxon>Chitinophagaceae</taxon>
        <taxon>Chitinophaga</taxon>
    </lineage>
</organism>
<sequence length="292" mass="31825">MNAKSIVLGTAGLGGVWGKVDRSAAVRTLLTALENDVTAIDTAPAYGDAEEIVSDALKQWRGPVPVISTKAGRLRSYAADEAYYDYSAAGIMNSVYRSLKTLGVPVLDILFLHDPEAVPEQEGDQVVAVMLHLKQQGLVKKIGLGGNIPLWMEAYIKTGVFDVIMEFNRLNACSTAALKDRLPFCNTRGMAYYAASPLYMGLLGRNFQAWQQQPPQWLPAGSIATAQRLQLIAAKHHLPLPVLAHRFLLTVPRAFSIVIGASCVTELEESLSAFRQGPLPEAIYQEILDCNK</sequence>
<dbReference type="EMBL" id="JABAIA010000003">
    <property type="protein sequence ID" value="NLR67626.1"/>
    <property type="molecule type" value="Genomic_DNA"/>
</dbReference>
<dbReference type="AlphaFoldDB" id="A0A847RXU7"/>
<dbReference type="Proteomes" id="UP000570474">
    <property type="component" value="Unassembled WGS sequence"/>
</dbReference>
<feature type="domain" description="NADP-dependent oxidoreductase" evidence="1">
    <location>
        <begin position="6"/>
        <end position="291"/>
    </location>
</feature>
<dbReference type="PRINTS" id="PR00069">
    <property type="entry name" value="ALDKETRDTASE"/>
</dbReference>
<dbReference type="RefSeq" id="WP_168873575.1">
    <property type="nucleotide sequence ID" value="NZ_JABAIA010000003.1"/>
</dbReference>
<dbReference type="SUPFAM" id="SSF51430">
    <property type="entry name" value="NAD(P)-linked oxidoreductase"/>
    <property type="match status" value="1"/>
</dbReference>
<reference evidence="2 3" key="1">
    <citation type="submission" date="2020-04" db="EMBL/GenBank/DDBJ databases">
        <authorList>
            <person name="Yin C."/>
        </authorList>
    </citation>
    <scope>NUCLEOTIDE SEQUENCE [LARGE SCALE GENOMIC DNA]</scope>
    <source>
        <strain evidence="2 3">Ae27</strain>
    </source>
</reference>
<evidence type="ECO:0000259" key="1">
    <source>
        <dbReference type="Pfam" id="PF00248"/>
    </source>
</evidence>
<name>A0A847RXU7_9BACT</name>
<dbReference type="Pfam" id="PF00248">
    <property type="entry name" value="Aldo_ket_red"/>
    <property type="match status" value="1"/>
</dbReference>
<accession>A0A847RXU7</accession>
<gene>
    <name evidence="2" type="ORF">HGH92_25200</name>
</gene>
<dbReference type="InterPro" id="IPR036812">
    <property type="entry name" value="NAD(P)_OxRdtase_dom_sf"/>
</dbReference>
<dbReference type="GO" id="GO:0016491">
    <property type="term" value="F:oxidoreductase activity"/>
    <property type="evidence" value="ECO:0007669"/>
    <property type="project" value="InterPro"/>
</dbReference>
<keyword evidence="3" id="KW-1185">Reference proteome</keyword>
<dbReference type="Gene3D" id="3.20.20.100">
    <property type="entry name" value="NADP-dependent oxidoreductase domain"/>
    <property type="match status" value="1"/>
</dbReference>
<dbReference type="CDD" id="cd19090">
    <property type="entry name" value="AKR_AKR15A-like"/>
    <property type="match status" value="1"/>
</dbReference>
<dbReference type="InterPro" id="IPR020471">
    <property type="entry name" value="AKR"/>
</dbReference>
<evidence type="ECO:0000313" key="3">
    <source>
        <dbReference type="Proteomes" id="UP000570474"/>
    </source>
</evidence>
<evidence type="ECO:0000313" key="2">
    <source>
        <dbReference type="EMBL" id="NLR67626.1"/>
    </source>
</evidence>
<proteinExistence type="predicted"/>
<dbReference type="GO" id="GO:0005829">
    <property type="term" value="C:cytosol"/>
    <property type="evidence" value="ECO:0007669"/>
    <property type="project" value="TreeGrafter"/>
</dbReference>
<dbReference type="PANTHER" id="PTHR42686">
    <property type="entry name" value="GH17980P-RELATED"/>
    <property type="match status" value="1"/>
</dbReference>
<dbReference type="InterPro" id="IPR023210">
    <property type="entry name" value="NADP_OxRdtase_dom"/>
</dbReference>
<protein>
    <submittedName>
        <fullName evidence="2">Aldo/keto reductase</fullName>
    </submittedName>
</protein>